<reference evidence="2" key="2">
    <citation type="submission" date="2019-01" db="UniProtKB">
        <authorList>
            <consortium name="EnsemblPlants"/>
        </authorList>
    </citation>
    <scope>IDENTIFICATION</scope>
    <source>
        <strain evidence="2">cv. Heinz 1706</strain>
    </source>
</reference>
<dbReference type="InParanoid" id="A0A3Q7HLL9"/>
<evidence type="ECO:0000313" key="3">
    <source>
        <dbReference type="Proteomes" id="UP000004994"/>
    </source>
</evidence>
<dbReference type="Proteomes" id="UP000004994">
    <property type="component" value="Chromosome 8"/>
</dbReference>
<dbReference type="PANTHER" id="PTHR23272:SF184">
    <property type="entry name" value="OS03G0311250 PROTEIN"/>
    <property type="match status" value="1"/>
</dbReference>
<dbReference type="AlphaFoldDB" id="A0A3Q7HLL9"/>
<dbReference type="PANTHER" id="PTHR23272">
    <property type="entry name" value="BED FINGER-RELATED"/>
    <property type="match status" value="1"/>
</dbReference>
<dbReference type="GO" id="GO:0003677">
    <property type="term" value="F:DNA binding"/>
    <property type="evidence" value="ECO:0007669"/>
    <property type="project" value="InterPro"/>
</dbReference>
<feature type="domain" description="hAT-like transposase RNase-H fold" evidence="1">
    <location>
        <begin position="93"/>
        <end position="168"/>
    </location>
</feature>
<dbReference type="Pfam" id="PF14372">
    <property type="entry name" value="hAT-like_RNase-H"/>
    <property type="match status" value="1"/>
</dbReference>
<proteinExistence type="predicted"/>
<evidence type="ECO:0000259" key="1">
    <source>
        <dbReference type="Pfam" id="PF14372"/>
    </source>
</evidence>
<dbReference type="Gramene" id="Solyc08g014065.1.1">
    <property type="protein sequence ID" value="Solyc08g014065.1.1"/>
    <property type="gene ID" value="Solyc08g014065.1"/>
</dbReference>
<accession>A0A3Q7HLL9</accession>
<dbReference type="SUPFAM" id="SSF53098">
    <property type="entry name" value="Ribonuclease H-like"/>
    <property type="match status" value="1"/>
</dbReference>
<dbReference type="InterPro" id="IPR012337">
    <property type="entry name" value="RNaseH-like_sf"/>
</dbReference>
<reference evidence="2" key="1">
    <citation type="journal article" date="2012" name="Nature">
        <title>The tomato genome sequence provides insights into fleshy fruit evolution.</title>
        <authorList>
            <consortium name="Tomato Genome Consortium"/>
        </authorList>
    </citation>
    <scope>NUCLEOTIDE SEQUENCE [LARGE SCALE GENOMIC DNA]</scope>
    <source>
        <strain evidence="2">cv. Heinz 1706</strain>
    </source>
</reference>
<dbReference type="InterPro" id="IPR025525">
    <property type="entry name" value="hAT-like_transposase_RNase-H"/>
</dbReference>
<protein>
    <recommendedName>
        <fullName evidence="1">hAT-like transposase RNase-H fold domain-containing protein</fullName>
    </recommendedName>
</protein>
<sequence length="169" mass="19550">MDDDHLHVRCMTHILNLIVQVGLKEIAQHFELAFEIYSFYDIGYLNHLRTFGSDSSENKDGNSVDDGTSIEDETSVEDGTTANILSSVDWKNVSNTYFIEIAELNLILKEMMTNADRNLKEMTESMNEKFKKYWGEQQKMNKMIFISSVLDHRNKLDYVPFATVDMFGK</sequence>
<dbReference type="EnsemblPlants" id="Solyc08g014065.1.1">
    <property type="protein sequence ID" value="Solyc08g014065.1.1"/>
    <property type="gene ID" value="Solyc08g014065.1"/>
</dbReference>
<keyword evidence="3" id="KW-1185">Reference proteome</keyword>
<evidence type="ECO:0000313" key="2">
    <source>
        <dbReference type="EnsemblPlants" id="Solyc08g014065.1.1"/>
    </source>
</evidence>
<organism evidence="2">
    <name type="scientific">Solanum lycopersicum</name>
    <name type="common">Tomato</name>
    <name type="synonym">Lycopersicon esculentum</name>
    <dbReference type="NCBI Taxonomy" id="4081"/>
    <lineage>
        <taxon>Eukaryota</taxon>
        <taxon>Viridiplantae</taxon>
        <taxon>Streptophyta</taxon>
        <taxon>Embryophyta</taxon>
        <taxon>Tracheophyta</taxon>
        <taxon>Spermatophyta</taxon>
        <taxon>Magnoliopsida</taxon>
        <taxon>eudicotyledons</taxon>
        <taxon>Gunneridae</taxon>
        <taxon>Pentapetalae</taxon>
        <taxon>asterids</taxon>
        <taxon>lamiids</taxon>
        <taxon>Solanales</taxon>
        <taxon>Solanaceae</taxon>
        <taxon>Solanoideae</taxon>
        <taxon>Solaneae</taxon>
        <taxon>Solanum</taxon>
        <taxon>Solanum subgen. Lycopersicon</taxon>
    </lineage>
</organism>
<name>A0A3Q7HLL9_SOLLC</name>